<dbReference type="PANTHER" id="PTHR35370">
    <property type="entry name" value="CYTOPLASMIC PROTEIN-RELATED-RELATED"/>
    <property type="match status" value="1"/>
</dbReference>
<dbReference type="AlphaFoldDB" id="A0A3B1AV20"/>
<organism evidence="1">
    <name type="scientific">hydrothermal vent metagenome</name>
    <dbReference type="NCBI Taxonomy" id="652676"/>
    <lineage>
        <taxon>unclassified sequences</taxon>
        <taxon>metagenomes</taxon>
        <taxon>ecological metagenomes</taxon>
    </lineage>
</organism>
<proteinExistence type="predicted"/>
<evidence type="ECO:0000313" key="1">
    <source>
        <dbReference type="EMBL" id="VAX02090.1"/>
    </source>
</evidence>
<dbReference type="PANTHER" id="PTHR35370:SF1">
    <property type="entry name" value="TYPE VI SECRETION SYSTEM COMPONENT TSSF1"/>
    <property type="match status" value="1"/>
</dbReference>
<feature type="non-terminal residue" evidence="1">
    <location>
        <position position="164"/>
    </location>
</feature>
<protein>
    <submittedName>
        <fullName evidence="1">Protein ImpG/VasA</fullName>
    </submittedName>
</protein>
<dbReference type="InterPro" id="IPR010272">
    <property type="entry name" value="T6SS_TssF"/>
</dbReference>
<accession>A0A3B1AV20</accession>
<dbReference type="Pfam" id="PF05947">
    <property type="entry name" value="T6SS_TssF"/>
    <property type="match status" value="1"/>
</dbReference>
<dbReference type="EMBL" id="UOFU01000247">
    <property type="protein sequence ID" value="VAX02090.1"/>
    <property type="molecule type" value="Genomic_DNA"/>
</dbReference>
<name>A0A3B1AV20_9ZZZZ</name>
<sequence length="164" mass="18812">MDPRLLRYYNRELQHVREVGAEFAKEFPKIAGRLGLEGLECADPYVERLLEGFGFLAARVQLKVDAEFPRFTQNLLEMIYPHYLAPTPSMAVVRFQPDLSEGSLANGFVIPRHSILRSRLEEGGQAACEYRTAHETELWPIQIKEAEYFSYLGELGKPDFPHVQ</sequence>
<gene>
    <name evidence="1" type="ORF">MNBD_GAMMA20-288</name>
</gene>
<reference evidence="1" key="1">
    <citation type="submission" date="2018-06" db="EMBL/GenBank/DDBJ databases">
        <authorList>
            <person name="Zhirakovskaya E."/>
        </authorList>
    </citation>
    <scope>NUCLEOTIDE SEQUENCE</scope>
</reference>